<dbReference type="HAMAP" id="MF_00463">
    <property type="entry name" value="RsxB_RnfB"/>
    <property type="match status" value="1"/>
</dbReference>
<evidence type="ECO:0000256" key="2">
    <source>
        <dbReference type="ARBA" id="ARBA00022485"/>
    </source>
</evidence>
<dbReference type="GO" id="GO:0005886">
    <property type="term" value="C:plasma membrane"/>
    <property type="evidence" value="ECO:0007669"/>
    <property type="project" value="UniProtKB-SubCell"/>
</dbReference>
<keyword evidence="2 10" id="KW-0004">4Fe-4S</keyword>
<comment type="subunit">
    <text evidence="10">The complex is composed of six subunits: RnfA, RnfB, RnfC, RnfD, RnfE and RnfG.</text>
</comment>
<dbReference type="CDD" id="cd10549">
    <property type="entry name" value="MtMvhB_like"/>
    <property type="match status" value="1"/>
</dbReference>
<dbReference type="PATRIC" id="fig|1286171.3.peg.1095"/>
<dbReference type="GO" id="GO:0009055">
    <property type="term" value="F:electron transfer activity"/>
    <property type="evidence" value="ECO:0007669"/>
    <property type="project" value="InterPro"/>
</dbReference>
<evidence type="ECO:0000256" key="8">
    <source>
        <dbReference type="ARBA" id="ARBA00023014"/>
    </source>
</evidence>
<feature type="binding site" evidence="10">
    <location>
        <position position="74"/>
    </location>
    <ligand>
        <name>[4Fe-4S] cluster</name>
        <dbReference type="ChEBI" id="CHEBI:49883"/>
        <label>1</label>
    </ligand>
</feature>
<comment type="function">
    <text evidence="10">Part of a membrane-bound complex that couples electron transfer with translocation of ions across the membrane.</text>
</comment>
<dbReference type="EC" id="7.-.-.-" evidence="10"/>
<dbReference type="Pfam" id="PF00037">
    <property type="entry name" value="Fer4"/>
    <property type="match status" value="1"/>
</dbReference>
<comment type="caution">
    <text evidence="10">Lacks conserved residue(s) required for the propagation of feature annotation.</text>
</comment>
<evidence type="ECO:0000313" key="14">
    <source>
        <dbReference type="Proteomes" id="UP000019591"/>
    </source>
</evidence>
<feature type="binding site" evidence="10">
    <location>
        <position position="151"/>
    </location>
    <ligand>
        <name>[4Fe-4S] cluster</name>
        <dbReference type="ChEBI" id="CHEBI:49883"/>
        <label>3</label>
    </ligand>
</feature>
<keyword evidence="3 10" id="KW-0479">Metal-binding</keyword>
<dbReference type="NCBIfam" id="TIGR01944">
    <property type="entry name" value="rnfB"/>
    <property type="match status" value="1"/>
</dbReference>
<dbReference type="PANTHER" id="PTHR43560">
    <property type="entry name" value="ION-TRANSLOCATING OXIDOREDUCTASE COMPLEX SUBUNIT B"/>
    <property type="match status" value="1"/>
</dbReference>
<keyword evidence="14" id="KW-1185">Reference proteome</keyword>
<dbReference type="Pfam" id="PF04060">
    <property type="entry name" value="FeS"/>
    <property type="match status" value="1"/>
</dbReference>
<feature type="binding site" evidence="10">
    <location>
        <position position="137"/>
    </location>
    <ligand>
        <name>[4Fe-4S] cluster</name>
        <dbReference type="ChEBI" id="CHEBI:49883"/>
        <label>2</label>
    </ligand>
</feature>
<dbReference type="SUPFAM" id="SSF54862">
    <property type="entry name" value="4Fe-4S ferredoxins"/>
    <property type="match status" value="2"/>
</dbReference>
<keyword evidence="5 10" id="KW-1278">Translocase</keyword>
<dbReference type="STRING" id="1286171.EAL2_c11470"/>
<dbReference type="PROSITE" id="PS00198">
    <property type="entry name" value="4FE4S_FER_1"/>
    <property type="match status" value="3"/>
</dbReference>
<evidence type="ECO:0000256" key="7">
    <source>
        <dbReference type="ARBA" id="ARBA00023004"/>
    </source>
</evidence>
<evidence type="ECO:0000256" key="3">
    <source>
        <dbReference type="ARBA" id="ARBA00022723"/>
    </source>
</evidence>
<feature type="binding site" evidence="10">
    <location>
        <position position="173"/>
    </location>
    <ligand>
        <name>[4Fe-4S] cluster</name>
        <dbReference type="ChEBI" id="CHEBI:49883"/>
        <label>3</label>
    </ligand>
</feature>
<feature type="binding site" evidence="10">
    <location>
        <position position="180"/>
    </location>
    <ligand>
        <name>[4Fe-4S] cluster</name>
        <dbReference type="ChEBI" id="CHEBI:49883"/>
        <label>2</label>
    </ligand>
</feature>
<name>W8TF35_PEPAC</name>
<feature type="binding site" evidence="10">
    <location>
        <position position="57"/>
    </location>
    <ligand>
        <name>[4Fe-4S] cluster</name>
        <dbReference type="ChEBI" id="CHEBI:49883"/>
        <label>1</label>
    </ligand>
</feature>
<dbReference type="KEGG" id="eac:EAL2_c11470"/>
<organism evidence="13 14">
    <name type="scientific">Peptoclostridium acidaminophilum DSM 3953</name>
    <dbReference type="NCBI Taxonomy" id="1286171"/>
    <lineage>
        <taxon>Bacteria</taxon>
        <taxon>Bacillati</taxon>
        <taxon>Bacillota</taxon>
        <taxon>Clostridia</taxon>
        <taxon>Peptostreptococcales</taxon>
        <taxon>Peptoclostridiaceae</taxon>
        <taxon>Peptoclostridium</taxon>
    </lineage>
</organism>
<evidence type="ECO:0000256" key="4">
    <source>
        <dbReference type="ARBA" id="ARBA00022737"/>
    </source>
</evidence>
<evidence type="ECO:0000256" key="5">
    <source>
        <dbReference type="ARBA" id="ARBA00022967"/>
    </source>
</evidence>
<feature type="domain" description="4Fe-4S ferredoxin-type" evidence="11">
    <location>
        <begin position="161"/>
        <end position="190"/>
    </location>
</feature>
<dbReference type="Gene3D" id="3.30.70.20">
    <property type="match status" value="2"/>
</dbReference>
<dbReference type="InterPro" id="IPR050395">
    <property type="entry name" value="4Fe4S_Ferredoxin_RnfB"/>
</dbReference>
<accession>W8TF35</accession>
<feature type="binding site" evidence="10">
    <location>
        <position position="170"/>
    </location>
    <ligand>
        <name>[4Fe-4S] cluster</name>
        <dbReference type="ChEBI" id="CHEBI:49883"/>
        <label>3</label>
    </ligand>
</feature>
<dbReference type="PROSITE" id="PS51656">
    <property type="entry name" value="4FE4S"/>
    <property type="match status" value="1"/>
</dbReference>
<dbReference type="GO" id="GO:0046872">
    <property type="term" value="F:metal ion binding"/>
    <property type="evidence" value="ECO:0007669"/>
    <property type="project" value="UniProtKB-KW"/>
</dbReference>
<dbReference type="OrthoDB" id="9789936at2"/>
<dbReference type="GO" id="GO:0022900">
    <property type="term" value="P:electron transport chain"/>
    <property type="evidence" value="ECO:0007669"/>
    <property type="project" value="UniProtKB-UniRule"/>
</dbReference>
<feature type="binding site" evidence="10">
    <location>
        <position position="176"/>
    </location>
    <ligand>
        <name>[4Fe-4S] cluster</name>
        <dbReference type="ChEBI" id="CHEBI:49883"/>
        <label>3</label>
    </ligand>
</feature>
<dbReference type="PROSITE" id="PS51379">
    <property type="entry name" value="4FE4S_FER_2"/>
    <property type="match status" value="3"/>
</dbReference>
<keyword evidence="4 10" id="KW-0677">Repeat</keyword>
<dbReference type="Pfam" id="PF13187">
    <property type="entry name" value="Fer4_9"/>
    <property type="match status" value="1"/>
</dbReference>
<keyword evidence="1 10" id="KW-0813">Transport</keyword>
<dbReference type="AlphaFoldDB" id="W8TF35"/>
<dbReference type="eggNOG" id="COG2878">
    <property type="taxonomic scope" value="Bacteria"/>
</dbReference>
<evidence type="ECO:0000256" key="9">
    <source>
        <dbReference type="ARBA" id="ARBA00023136"/>
    </source>
</evidence>
<keyword evidence="8 10" id="KW-0411">Iron-sulfur</keyword>
<dbReference type="InterPro" id="IPR017896">
    <property type="entry name" value="4Fe4S_Fe-S-bd"/>
</dbReference>
<dbReference type="Proteomes" id="UP000019591">
    <property type="component" value="Chromosome"/>
</dbReference>
<dbReference type="HOGENOM" id="CLU_053470_0_0_9"/>
<dbReference type="InterPro" id="IPR007202">
    <property type="entry name" value="4Fe-4S_dom"/>
</dbReference>
<protein>
    <recommendedName>
        <fullName evidence="10">Ion-translocating oxidoreductase complex subunit B</fullName>
        <ecNumber evidence="10">7.-.-.-</ecNumber>
    </recommendedName>
    <alternativeName>
        <fullName evidence="10">Rnf electron transport complex subunit B</fullName>
    </alternativeName>
</protein>
<sequence length="285" mass="29721">MNDILKTVVGLGSMGLFFGVVLAYASKKFAVETDPKIEAINNALPGANCGGCGLPGCAALAQAIANGEAAVNACPVGGAETASAIALIMGVQADAAEKRVAHVICRGDCNSALQKADYQGIHDCKAAVLANNGQKACSFGCLGFGTCKNVCDFDAISIVDGIAVIDKEKCVACGKCLEQCPKSIIKWVPYKQEVIVECNSHEFGKDVKDKCKVGCIGCGICQKVCPFDAVHVIDKLAVIDYVKCKQCHICVVKCPTGAISGNLEKTEKVRIAQEKKNAAVEKSNG</sequence>
<dbReference type="GO" id="GO:0051539">
    <property type="term" value="F:4 iron, 4 sulfur cluster binding"/>
    <property type="evidence" value="ECO:0007669"/>
    <property type="project" value="UniProtKB-UniRule"/>
</dbReference>
<evidence type="ECO:0000313" key="13">
    <source>
        <dbReference type="EMBL" id="AHM56443.1"/>
    </source>
</evidence>
<keyword evidence="9 10" id="KW-0472">Membrane</keyword>
<dbReference type="InterPro" id="IPR010207">
    <property type="entry name" value="Elect_transpt_cplx_RnfB/RsxB"/>
</dbReference>
<feature type="domain" description="4Fe-4S" evidence="12">
    <location>
        <begin position="32"/>
        <end position="91"/>
    </location>
</feature>
<dbReference type="PANTHER" id="PTHR43560:SF1">
    <property type="entry name" value="ION-TRANSLOCATING OXIDOREDUCTASE COMPLEX SUBUNIT B"/>
    <property type="match status" value="1"/>
</dbReference>
<comment type="subcellular location">
    <subcellularLocation>
        <location evidence="10">Cell membrane</location>
    </subcellularLocation>
</comment>
<feature type="domain" description="4Fe-4S ferredoxin-type" evidence="11">
    <location>
        <begin position="237"/>
        <end position="264"/>
    </location>
</feature>
<evidence type="ECO:0000256" key="1">
    <source>
        <dbReference type="ARBA" id="ARBA00022448"/>
    </source>
</evidence>
<dbReference type="Gene3D" id="1.10.15.40">
    <property type="entry name" value="Electron transport complex subunit B, putative Fe-S cluster"/>
    <property type="match status" value="1"/>
</dbReference>
<keyword evidence="7 10" id="KW-0408">Iron</keyword>
<evidence type="ECO:0000259" key="11">
    <source>
        <dbReference type="PROSITE" id="PS51379"/>
    </source>
</evidence>
<feature type="binding site" evidence="10">
    <location>
        <position position="147"/>
    </location>
    <ligand>
        <name>[4Fe-4S] cluster</name>
        <dbReference type="ChEBI" id="CHEBI:49883"/>
        <label>2</label>
    </ligand>
</feature>
<keyword evidence="10" id="KW-1003">Cell membrane</keyword>
<comment type="cofactor">
    <cofactor evidence="10">
        <name>[4Fe-4S] cluster</name>
        <dbReference type="ChEBI" id="CHEBI:49883"/>
    </cofactor>
    <text evidence="10">Binds 3 [4Fe-4S] clusters.</text>
</comment>
<feature type="binding site" evidence="10">
    <location>
        <position position="49"/>
    </location>
    <ligand>
        <name>[4Fe-4S] cluster</name>
        <dbReference type="ChEBI" id="CHEBI:49883"/>
        <label>1</label>
    </ligand>
</feature>
<evidence type="ECO:0000256" key="6">
    <source>
        <dbReference type="ARBA" id="ARBA00022982"/>
    </source>
</evidence>
<keyword evidence="6 10" id="KW-0249">Electron transport</keyword>
<dbReference type="eggNOG" id="COG2768">
    <property type="taxonomic scope" value="Bacteria"/>
</dbReference>
<feature type="binding site" evidence="10">
    <location>
        <position position="52"/>
    </location>
    <ligand>
        <name>[4Fe-4S] cluster</name>
        <dbReference type="ChEBI" id="CHEBI:49883"/>
        <label>1</label>
    </ligand>
</feature>
<reference evidence="13 14" key="1">
    <citation type="journal article" date="2014" name="Genome Announc.">
        <title>Complete Genome Sequence of Amino Acid-Utilizing Eubacterium acidaminophilum al-2 (DSM 3953).</title>
        <authorList>
            <person name="Poehlein A."/>
            <person name="Andreesen J.R."/>
            <person name="Daniel R."/>
        </authorList>
    </citation>
    <scope>NUCLEOTIDE SEQUENCE [LARGE SCALE GENOMIC DNA]</scope>
    <source>
        <strain evidence="13 14">DSM 3953</strain>
    </source>
</reference>
<dbReference type="EMBL" id="CP007452">
    <property type="protein sequence ID" value="AHM56443.1"/>
    <property type="molecule type" value="Genomic_DNA"/>
</dbReference>
<feature type="region of interest" description="Hydrophobic" evidence="10">
    <location>
        <begin position="1"/>
        <end position="26"/>
    </location>
</feature>
<comment type="similarity">
    <text evidence="10">Belongs to the 4Fe4S bacterial-type ferredoxin family. RnfB subfamily.</text>
</comment>
<gene>
    <name evidence="10 13" type="primary">rnfB</name>
    <name evidence="13" type="ORF">EAL2_c11470</name>
</gene>
<feature type="binding site" evidence="10">
    <location>
        <position position="141"/>
    </location>
    <ligand>
        <name>[4Fe-4S] cluster</name>
        <dbReference type="ChEBI" id="CHEBI:49883"/>
        <label>2</label>
    </ligand>
</feature>
<dbReference type="InterPro" id="IPR017900">
    <property type="entry name" value="4Fe4S_Fe_S_CS"/>
</dbReference>
<feature type="domain" description="4Fe-4S ferredoxin-type" evidence="11">
    <location>
        <begin position="204"/>
        <end position="235"/>
    </location>
</feature>
<evidence type="ECO:0000256" key="10">
    <source>
        <dbReference type="HAMAP-Rule" id="MF_00463"/>
    </source>
</evidence>
<proteinExistence type="inferred from homology"/>
<dbReference type="RefSeq" id="WP_025435447.1">
    <property type="nucleotide sequence ID" value="NZ_CP007452.1"/>
</dbReference>
<evidence type="ECO:0000259" key="12">
    <source>
        <dbReference type="PROSITE" id="PS51656"/>
    </source>
</evidence>